<dbReference type="Pfam" id="PF13359">
    <property type="entry name" value="DDE_Tnp_4"/>
    <property type="match status" value="1"/>
</dbReference>
<accession>A0A815QLI8</accession>
<proteinExistence type="predicted"/>
<dbReference type="EMBL" id="CAJNOJ010000486">
    <property type="protein sequence ID" value="CAF1464895.1"/>
    <property type="molecule type" value="Genomic_DNA"/>
</dbReference>
<comment type="cofactor">
    <cofactor evidence="1">
        <name>a divalent metal cation</name>
        <dbReference type="ChEBI" id="CHEBI:60240"/>
    </cofactor>
</comment>
<evidence type="ECO:0000256" key="1">
    <source>
        <dbReference type="ARBA" id="ARBA00001968"/>
    </source>
</evidence>
<reference evidence="5" key="1">
    <citation type="submission" date="2021-02" db="EMBL/GenBank/DDBJ databases">
        <authorList>
            <person name="Nowell W R."/>
        </authorList>
    </citation>
    <scope>NUCLEOTIDE SEQUENCE</scope>
</reference>
<dbReference type="GO" id="GO:0046872">
    <property type="term" value="F:metal ion binding"/>
    <property type="evidence" value="ECO:0007669"/>
    <property type="project" value="UniProtKB-KW"/>
</dbReference>
<gene>
    <name evidence="5" type="ORF">EDS130_LOCUS40399</name>
    <name evidence="4" type="ORF">XAT740_LOCUS23967</name>
</gene>
<organism evidence="5 7">
    <name type="scientific">Adineta ricciae</name>
    <name type="common">Rotifer</name>
    <dbReference type="NCBI Taxonomy" id="249248"/>
    <lineage>
        <taxon>Eukaryota</taxon>
        <taxon>Metazoa</taxon>
        <taxon>Spiralia</taxon>
        <taxon>Gnathifera</taxon>
        <taxon>Rotifera</taxon>
        <taxon>Eurotatoria</taxon>
        <taxon>Bdelloidea</taxon>
        <taxon>Adinetida</taxon>
        <taxon>Adinetidae</taxon>
        <taxon>Adineta</taxon>
    </lineage>
</organism>
<dbReference type="InterPro" id="IPR027806">
    <property type="entry name" value="HARBI1_dom"/>
</dbReference>
<protein>
    <recommendedName>
        <fullName evidence="3">DDE Tnp4 domain-containing protein</fullName>
    </recommendedName>
</protein>
<dbReference type="AlphaFoldDB" id="A0A815QLI8"/>
<dbReference type="Proteomes" id="UP000663828">
    <property type="component" value="Unassembled WGS sequence"/>
</dbReference>
<evidence type="ECO:0000256" key="2">
    <source>
        <dbReference type="ARBA" id="ARBA00022723"/>
    </source>
</evidence>
<evidence type="ECO:0000313" key="5">
    <source>
        <dbReference type="EMBL" id="CAF1464895.1"/>
    </source>
</evidence>
<dbReference type="Proteomes" id="UP000663852">
    <property type="component" value="Unassembled WGS sequence"/>
</dbReference>
<evidence type="ECO:0000259" key="3">
    <source>
        <dbReference type="Pfam" id="PF13359"/>
    </source>
</evidence>
<evidence type="ECO:0000313" key="6">
    <source>
        <dbReference type="Proteomes" id="UP000663828"/>
    </source>
</evidence>
<evidence type="ECO:0000313" key="4">
    <source>
        <dbReference type="EMBL" id="CAF1206705.1"/>
    </source>
</evidence>
<keyword evidence="2" id="KW-0479">Metal-binding</keyword>
<keyword evidence="6" id="KW-1185">Reference proteome</keyword>
<name>A0A815QLI8_ADIRI</name>
<dbReference type="EMBL" id="CAJNOR010001832">
    <property type="protein sequence ID" value="CAF1206705.1"/>
    <property type="molecule type" value="Genomic_DNA"/>
</dbReference>
<comment type="caution">
    <text evidence="5">The sequence shown here is derived from an EMBL/GenBank/DDBJ whole genome shotgun (WGS) entry which is preliminary data.</text>
</comment>
<feature type="domain" description="DDE Tnp4" evidence="3">
    <location>
        <begin position="7"/>
        <end position="75"/>
    </location>
</feature>
<sequence>MKSLAAKIIADKAYIGEEYVITQTKKPQGRKLMDENKNYNRDIISAREAIENINQRLETYAVLRNACKGAIDDLNKNYKDRVSCFSSLQYQITKASHS</sequence>
<evidence type="ECO:0000313" key="7">
    <source>
        <dbReference type="Proteomes" id="UP000663852"/>
    </source>
</evidence>
<dbReference type="OrthoDB" id="10041712at2759"/>